<dbReference type="InterPro" id="IPR036909">
    <property type="entry name" value="Cyt_c-like_dom_sf"/>
</dbReference>
<keyword evidence="7 16" id="KW-0479">Metal-binding</keyword>
<dbReference type="RefSeq" id="WP_094237668.1">
    <property type="nucleotide sequence ID" value="NZ_CP022657.1"/>
</dbReference>
<dbReference type="InterPro" id="IPR036257">
    <property type="entry name" value="Cyt_c_oxidase_su2_TM_sf"/>
</dbReference>
<keyword evidence="3 17" id="KW-0813">Transport</keyword>
<dbReference type="GO" id="GO:0042773">
    <property type="term" value="P:ATP synthesis coupled electron transport"/>
    <property type="evidence" value="ECO:0007669"/>
    <property type="project" value="TreeGrafter"/>
</dbReference>
<keyword evidence="10 19" id="KW-1133">Transmembrane helix</keyword>
<evidence type="ECO:0000256" key="14">
    <source>
        <dbReference type="ARBA" id="ARBA00024688"/>
    </source>
</evidence>
<protein>
    <recommendedName>
        <fullName evidence="18">Cytochrome c oxidase subunit 2</fullName>
        <ecNumber evidence="18">7.1.1.9</ecNumber>
    </recommendedName>
</protein>
<evidence type="ECO:0000256" key="11">
    <source>
        <dbReference type="ARBA" id="ARBA00023004"/>
    </source>
</evidence>
<dbReference type="PANTHER" id="PTHR22888:SF9">
    <property type="entry name" value="CYTOCHROME C OXIDASE SUBUNIT 2"/>
    <property type="match status" value="1"/>
</dbReference>
<keyword evidence="13 19" id="KW-0472">Membrane</keyword>
<feature type="transmembrane region" description="Helical" evidence="19">
    <location>
        <begin position="83"/>
        <end position="106"/>
    </location>
</feature>
<evidence type="ECO:0000256" key="18">
    <source>
        <dbReference type="RuleBase" id="RU004024"/>
    </source>
</evidence>
<evidence type="ECO:0000256" key="16">
    <source>
        <dbReference type="PROSITE-ProRule" id="PRU00433"/>
    </source>
</evidence>
<dbReference type="InterPro" id="IPR014222">
    <property type="entry name" value="Cyt_c_oxidase_su2"/>
</dbReference>
<feature type="domain" description="Cytochrome oxidase subunit II transmembrane region profile" evidence="21">
    <location>
        <begin position="16"/>
        <end position="112"/>
    </location>
</feature>
<keyword evidence="5 17" id="KW-0679">Respiratory chain</keyword>
<dbReference type="InterPro" id="IPR008972">
    <property type="entry name" value="Cupredoxin"/>
</dbReference>
<dbReference type="InterPro" id="IPR045187">
    <property type="entry name" value="CcO_II"/>
</dbReference>
<evidence type="ECO:0000259" key="20">
    <source>
        <dbReference type="PROSITE" id="PS50857"/>
    </source>
</evidence>
<sequence>MSSAAQKEISQIGGGQVGLSNFYLPEALTGTAKDIDGLFGMIVWIALVMFILVEALLVIFLIRYKRKHPDKHGKAIDGNTKAEVIWTLIPALILVFIGIYSTSMVYTIQEPPENVYEIKVTGMKWAWEFEYPNGAKSFNDLRIPEGENVLFKIYSKDVIHSFWIPEFRIKQDAVPGRETRFWVNADQLSGGENKYEKRVICAEYCGNQHSLMLADLQIMPAKEFTAWVDAELTRPKTDAQYVVQANGCTSCHTIDGGKSAGPTWKGLFGKKQIVNGQEVTVDEKYLEEAIVQPDAKTPEGYSTGMMPAFQMEPEAIKNVVEYIKSLQ</sequence>
<evidence type="ECO:0000313" key="24">
    <source>
        <dbReference type="Proteomes" id="UP000214688"/>
    </source>
</evidence>
<dbReference type="PROSITE" id="PS50857">
    <property type="entry name" value="COX2_CUA"/>
    <property type="match status" value="1"/>
</dbReference>
<dbReference type="InterPro" id="IPR009056">
    <property type="entry name" value="Cyt_c-like_dom"/>
</dbReference>
<dbReference type="SUPFAM" id="SSF81464">
    <property type="entry name" value="Cytochrome c oxidase subunit II-like, transmembrane region"/>
    <property type="match status" value="1"/>
</dbReference>
<dbReference type="PRINTS" id="PR01166">
    <property type="entry name" value="CYCOXIDASEII"/>
</dbReference>
<evidence type="ECO:0000256" key="19">
    <source>
        <dbReference type="SAM" id="Phobius"/>
    </source>
</evidence>
<dbReference type="SUPFAM" id="SSF49503">
    <property type="entry name" value="Cupredoxins"/>
    <property type="match status" value="1"/>
</dbReference>
<evidence type="ECO:0000259" key="22">
    <source>
        <dbReference type="PROSITE" id="PS51007"/>
    </source>
</evidence>
<name>A0A223D4H0_9BACL</name>
<dbReference type="Proteomes" id="UP000214688">
    <property type="component" value="Chromosome"/>
</dbReference>
<dbReference type="GO" id="GO:0005507">
    <property type="term" value="F:copper ion binding"/>
    <property type="evidence" value="ECO:0007669"/>
    <property type="project" value="InterPro"/>
</dbReference>
<evidence type="ECO:0000256" key="9">
    <source>
        <dbReference type="ARBA" id="ARBA00022982"/>
    </source>
</evidence>
<dbReference type="PANTHER" id="PTHR22888">
    <property type="entry name" value="CYTOCHROME C OXIDASE, SUBUNIT II"/>
    <property type="match status" value="1"/>
</dbReference>
<dbReference type="OrthoDB" id="9781261at2"/>
<reference evidence="23 24" key="1">
    <citation type="journal article" date="2015" name="Int. J. Syst. Evol. Microbiol.">
        <title>Tumebacillus algifaecis sp. nov., isolated from decomposing algal scum.</title>
        <authorList>
            <person name="Wu Y.F."/>
            <person name="Zhang B."/>
            <person name="Xing P."/>
            <person name="Wu Q.L."/>
            <person name="Liu S.J."/>
        </authorList>
    </citation>
    <scope>NUCLEOTIDE SEQUENCE [LARGE SCALE GENOMIC DNA]</scope>
    <source>
        <strain evidence="23 24">THMBR28</strain>
    </source>
</reference>
<evidence type="ECO:0000256" key="1">
    <source>
        <dbReference type="ARBA" id="ARBA00004141"/>
    </source>
</evidence>
<evidence type="ECO:0000256" key="3">
    <source>
        <dbReference type="ARBA" id="ARBA00022448"/>
    </source>
</evidence>
<proteinExistence type="inferred from homology"/>
<dbReference type="PROSITE" id="PS50999">
    <property type="entry name" value="COX2_TM"/>
    <property type="match status" value="1"/>
</dbReference>
<evidence type="ECO:0000256" key="13">
    <source>
        <dbReference type="ARBA" id="ARBA00023136"/>
    </source>
</evidence>
<comment type="similarity">
    <text evidence="2 17">Belongs to the cytochrome c oxidase subunit 2 family.</text>
</comment>
<dbReference type="GO" id="GO:0005886">
    <property type="term" value="C:plasma membrane"/>
    <property type="evidence" value="ECO:0007669"/>
    <property type="project" value="UniProtKB-SubCell"/>
</dbReference>
<evidence type="ECO:0000256" key="4">
    <source>
        <dbReference type="ARBA" id="ARBA00022617"/>
    </source>
</evidence>
<feature type="domain" description="Cytochrome oxidase subunit II copper A binding" evidence="20">
    <location>
        <begin position="113"/>
        <end position="230"/>
    </location>
</feature>
<dbReference type="KEGG" id="tab:CIG75_16705"/>
<evidence type="ECO:0000256" key="15">
    <source>
        <dbReference type="ARBA" id="ARBA00047816"/>
    </source>
</evidence>
<dbReference type="Pfam" id="PF00034">
    <property type="entry name" value="Cytochrom_C"/>
    <property type="match status" value="1"/>
</dbReference>
<dbReference type="PROSITE" id="PS00078">
    <property type="entry name" value="COX2"/>
    <property type="match status" value="1"/>
</dbReference>
<accession>A0A223D4H0</accession>
<keyword evidence="4 16" id="KW-0349">Heme</keyword>
<evidence type="ECO:0000256" key="12">
    <source>
        <dbReference type="ARBA" id="ARBA00023008"/>
    </source>
</evidence>
<evidence type="ECO:0000256" key="17">
    <source>
        <dbReference type="RuleBase" id="RU000456"/>
    </source>
</evidence>
<gene>
    <name evidence="23" type="primary">coxB</name>
    <name evidence="23" type="ORF">CIG75_16705</name>
</gene>
<dbReference type="InterPro" id="IPR001505">
    <property type="entry name" value="Copper_CuA"/>
</dbReference>
<comment type="catalytic activity">
    <reaction evidence="15 18">
        <text>4 Fe(II)-[cytochrome c] + O2 + 8 H(+)(in) = 4 Fe(III)-[cytochrome c] + 2 H2O + 4 H(+)(out)</text>
        <dbReference type="Rhea" id="RHEA:11436"/>
        <dbReference type="Rhea" id="RHEA-COMP:10350"/>
        <dbReference type="Rhea" id="RHEA-COMP:14399"/>
        <dbReference type="ChEBI" id="CHEBI:15377"/>
        <dbReference type="ChEBI" id="CHEBI:15378"/>
        <dbReference type="ChEBI" id="CHEBI:15379"/>
        <dbReference type="ChEBI" id="CHEBI:29033"/>
        <dbReference type="ChEBI" id="CHEBI:29034"/>
        <dbReference type="EC" id="7.1.1.9"/>
    </reaction>
</comment>
<dbReference type="EMBL" id="CP022657">
    <property type="protein sequence ID" value="ASS76435.1"/>
    <property type="molecule type" value="Genomic_DNA"/>
</dbReference>
<feature type="transmembrane region" description="Helical" evidence="19">
    <location>
        <begin position="38"/>
        <end position="62"/>
    </location>
</feature>
<dbReference type="PROSITE" id="PS51007">
    <property type="entry name" value="CYTC"/>
    <property type="match status" value="1"/>
</dbReference>
<dbReference type="Pfam" id="PF02790">
    <property type="entry name" value="COX2_TM"/>
    <property type="match status" value="1"/>
</dbReference>
<keyword evidence="9 17" id="KW-0249">Electron transport</keyword>
<evidence type="ECO:0000313" key="23">
    <source>
        <dbReference type="EMBL" id="ASS76435.1"/>
    </source>
</evidence>
<dbReference type="Gene3D" id="2.60.40.420">
    <property type="entry name" value="Cupredoxins - blue copper proteins"/>
    <property type="match status" value="1"/>
</dbReference>
<dbReference type="InterPro" id="IPR011759">
    <property type="entry name" value="Cyt_c_oxidase_su2_TM_dom"/>
</dbReference>
<keyword evidence="6 17" id="KW-0812">Transmembrane</keyword>
<dbReference type="SUPFAM" id="SSF46626">
    <property type="entry name" value="Cytochrome c"/>
    <property type="match status" value="1"/>
</dbReference>
<dbReference type="NCBIfam" id="TIGR02866">
    <property type="entry name" value="CoxB"/>
    <property type="match status" value="1"/>
</dbReference>
<keyword evidence="24" id="KW-1185">Reference proteome</keyword>
<keyword evidence="12 18" id="KW-0186">Copper</keyword>
<dbReference type="AlphaFoldDB" id="A0A223D4H0"/>
<evidence type="ECO:0000259" key="21">
    <source>
        <dbReference type="PROSITE" id="PS50999"/>
    </source>
</evidence>
<keyword evidence="11 16" id="KW-0408">Iron</keyword>
<comment type="subcellular location">
    <subcellularLocation>
        <location evidence="17">Cell membrane</location>
        <topology evidence="17">Multi-pass membrane protein</topology>
    </subcellularLocation>
    <subcellularLocation>
        <location evidence="1">Membrane</location>
        <topology evidence="1">Multi-pass membrane protein</topology>
    </subcellularLocation>
</comment>
<evidence type="ECO:0000256" key="5">
    <source>
        <dbReference type="ARBA" id="ARBA00022660"/>
    </source>
</evidence>
<dbReference type="GO" id="GO:0020037">
    <property type="term" value="F:heme binding"/>
    <property type="evidence" value="ECO:0007669"/>
    <property type="project" value="InterPro"/>
</dbReference>
<dbReference type="Gene3D" id="1.10.287.90">
    <property type="match status" value="1"/>
</dbReference>
<comment type="function">
    <text evidence="14 18">Subunits I and II form the functional core of the enzyme complex. Electrons originating in cytochrome c are transferred via heme a and Cu(A) to the binuclear center formed by heme a3 and Cu(B).</text>
</comment>
<comment type="cofactor">
    <cofactor evidence="18">
        <name>Cu cation</name>
        <dbReference type="ChEBI" id="CHEBI:23378"/>
    </cofactor>
    <text evidence="18">Binds a copper A center.</text>
</comment>
<dbReference type="EC" id="7.1.1.9" evidence="18"/>
<keyword evidence="8" id="KW-1278">Translocase</keyword>
<evidence type="ECO:0000256" key="10">
    <source>
        <dbReference type="ARBA" id="ARBA00022989"/>
    </source>
</evidence>
<evidence type="ECO:0000256" key="7">
    <source>
        <dbReference type="ARBA" id="ARBA00022723"/>
    </source>
</evidence>
<dbReference type="GO" id="GO:0016491">
    <property type="term" value="F:oxidoreductase activity"/>
    <property type="evidence" value="ECO:0007669"/>
    <property type="project" value="InterPro"/>
</dbReference>
<dbReference type="InterPro" id="IPR002429">
    <property type="entry name" value="CcO_II-like_C"/>
</dbReference>
<evidence type="ECO:0000256" key="8">
    <source>
        <dbReference type="ARBA" id="ARBA00022967"/>
    </source>
</evidence>
<dbReference type="GO" id="GO:0004129">
    <property type="term" value="F:cytochrome-c oxidase activity"/>
    <property type="evidence" value="ECO:0007669"/>
    <property type="project" value="UniProtKB-EC"/>
</dbReference>
<evidence type="ECO:0000256" key="6">
    <source>
        <dbReference type="ARBA" id="ARBA00022692"/>
    </source>
</evidence>
<dbReference type="Pfam" id="PF00116">
    <property type="entry name" value="COX2"/>
    <property type="match status" value="1"/>
</dbReference>
<evidence type="ECO:0000256" key="2">
    <source>
        <dbReference type="ARBA" id="ARBA00007866"/>
    </source>
</evidence>
<organism evidence="23 24">
    <name type="scientific">Tumebacillus algifaecis</name>
    <dbReference type="NCBI Taxonomy" id="1214604"/>
    <lineage>
        <taxon>Bacteria</taxon>
        <taxon>Bacillati</taxon>
        <taxon>Bacillota</taxon>
        <taxon>Bacilli</taxon>
        <taxon>Bacillales</taxon>
        <taxon>Alicyclobacillaceae</taxon>
        <taxon>Tumebacillus</taxon>
    </lineage>
</organism>
<feature type="domain" description="Cytochrome c" evidence="22">
    <location>
        <begin position="234"/>
        <end position="327"/>
    </location>
</feature>